<accession>A0A4R3JV66</accession>
<organism evidence="1 2">
    <name type="scientific">Muricomes intestini</name>
    <dbReference type="NCBI Taxonomy" id="1796634"/>
    <lineage>
        <taxon>Bacteria</taxon>
        <taxon>Bacillati</taxon>
        <taxon>Bacillota</taxon>
        <taxon>Clostridia</taxon>
        <taxon>Lachnospirales</taxon>
        <taxon>Lachnospiraceae</taxon>
        <taxon>Muricomes</taxon>
    </lineage>
</organism>
<keyword evidence="2" id="KW-1185">Reference proteome</keyword>
<sequence length="128" mass="15229">MKFNKHISHEVEEFLTTQYKEYIKETPMTKKEMRALREWVKDGHSVYENTCGAWADGQVPVEFLTSYRDEEYIRQHTQGMNSEEARKFAMAYYGWDDNDEEVDRYLESIPGEMTPPVYAIPDRELPFS</sequence>
<protein>
    <submittedName>
        <fullName evidence="1">Uncharacterized protein</fullName>
    </submittedName>
</protein>
<name>A0A4R3JV66_9FIRM</name>
<evidence type="ECO:0000313" key="2">
    <source>
        <dbReference type="Proteomes" id="UP000295726"/>
    </source>
</evidence>
<proteinExistence type="predicted"/>
<comment type="caution">
    <text evidence="1">The sequence shown here is derived from an EMBL/GenBank/DDBJ whole genome shotgun (WGS) entry which is preliminary data.</text>
</comment>
<dbReference type="OrthoDB" id="2002916at2"/>
<gene>
    <name evidence="1" type="ORF">EDD59_1583</name>
</gene>
<dbReference type="AlphaFoldDB" id="A0A4R3JV66"/>
<dbReference type="Proteomes" id="UP000295726">
    <property type="component" value="Unassembled WGS sequence"/>
</dbReference>
<dbReference type="EMBL" id="SLZZ01000058">
    <property type="protein sequence ID" value="TCS71785.1"/>
    <property type="molecule type" value="Genomic_DNA"/>
</dbReference>
<dbReference type="RefSeq" id="WP_089982197.1">
    <property type="nucleotide sequence ID" value="NZ_SLZZ01000058.1"/>
</dbReference>
<evidence type="ECO:0000313" key="1">
    <source>
        <dbReference type="EMBL" id="TCS71785.1"/>
    </source>
</evidence>
<reference evidence="1 2" key="1">
    <citation type="submission" date="2019-03" db="EMBL/GenBank/DDBJ databases">
        <title>Genomic Encyclopedia of Type Strains, Phase IV (KMG-IV): sequencing the most valuable type-strain genomes for metagenomic binning, comparative biology and taxonomic classification.</title>
        <authorList>
            <person name="Goeker M."/>
        </authorList>
    </citation>
    <scope>NUCLEOTIDE SEQUENCE [LARGE SCALE GENOMIC DNA]</scope>
    <source>
        <strain evidence="1 2">DSM 29489</strain>
    </source>
</reference>